<dbReference type="PANTHER" id="PTHR33124:SF12">
    <property type="entry name" value="TRANSCRIPTION FACTOR BHLH148"/>
    <property type="match status" value="1"/>
</dbReference>
<feature type="domain" description="IBH1-like N-terminal" evidence="6">
    <location>
        <begin position="57"/>
        <end position="117"/>
    </location>
</feature>
<dbReference type="InterPro" id="IPR044660">
    <property type="entry name" value="IBH1-like"/>
</dbReference>
<keyword evidence="4" id="KW-0539">Nucleus</keyword>
<accession>A0AAU9PXT7</accession>
<feature type="compositionally biased region" description="Basic residues" evidence="5">
    <location>
        <begin position="18"/>
        <end position="27"/>
    </location>
</feature>
<proteinExistence type="predicted"/>
<dbReference type="GO" id="GO:0006355">
    <property type="term" value="P:regulation of DNA-templated transcription"/>
    <property type="evidence" value="ECO:0007669"/>
    <property type="project" value="InterPro"/>
</dbReference>
<organism evidence="7 8">
    <name type="scientific">Lactuca virosa</name>
    <dbReference type="NCBI Taxonomy" id="75947"/>
    <lineage>
        <taxon>Eukaryota</taxon>
        <taxon>Viridiplantae</taxon>
        <taxon>Streptophyta</taxon>
        <taxon>Embryophyta</taxon>
        <taxon>Tracheophyta</taxon>
        <taxon>Spermatophyta</taxon>
        <taxon>Magnoliopsida</taxon>
        <taxon>eudicotyledons</taxon>
        <taxon>Gunneridae</taxon>
        <taxon>Pentapetalae</taxon>
        <taxon>asterids</taxon>
        <taxon>campanulids</taxon>
        <taxon>Asterales</taxon>
        <taxon>Asteraceae</taxon>
        <taxon>Cichorioideae</taxon>
        <taxon>Cichorieae</taxon>
        <taxon>Lactucinae</taxon>
        <taxon>Lactuca</taxon>
    </lineage>
</organism>
<keyword evidence="8" id="KW-1185">Reference proteome</keyword>
<dbReference type="Pfam" id="PF26576">
    <property type="entry name" value="IBH1_N"/>
    <property type="match status" value="1"/>
</dbReference>
<sequence length="234" mass="25930">MAASNPMTNNTDALRDSSKRRKKKKMLKQFSSNRNQVPENMNNDHDEITSWKSEDRQEAYSSKLFEALRHLRLSSGTSSHSVPLRGRAVREAADRVLAMAAKGRSRWSRAILSNKLKHKFMKSNLRQRGAIATATGNSRFKKPRLGILRLKSMNLPAVKRKTRDLGRLVPGCRKQPFPVLLEEVADYIAALEMQVKAMAALASIFSAGSSSGPGFATGAVNRNQLSLSRPPPSS</sequence>
<keyword evidence="3" id="KW-0804">Transcription</keyword>
<name>A0AAU9PXT7_9ASTR</name>
<keyword evidence="2" id="KW-0805">Transcription regulation</keyword>
<dbReference type="InterPro" id="IPR044549">
    <property type="entry name" value="bHLH_AtIBH1-like"/>
</dbReference>
<evidence type="ECO:0000313" key="7">
    <source>
        <dbReference type="EMBL" id="CAH1454491.1"/>
    </source>
</evidence>
<evidence type="ECO:0000256" key="5">
    <source>
        <dbReference type="SAM" id="MobiDB-lite"/>
    </source>
</evidence>
<gene>
    <name evidence="7" type="ORF">LVIROSA_LOCUS39665</name>
</gene>
<dbReference type="EMBL" id="CAKMRJ010005745">
    <property type="protein sequence ID" value="CAH1454491.1"/>
    <property type="molecule type" value="Genomic_DNA"/>
</dbReference>
<comment type="subcellular location">
    <subcellularLocation>
        <location evidence="1">Nucleus</location>
    </subcellularLocation>
</comment>
<evidence type="ECO:0000256" key="1">
    <source>
        <dbReference type="ARBA" id="ARBA00004123"/>
    </source>
</evidence>
<evidence type="ECO:0000256" key="2">
    <source>
        <dbReference type="ARBA" id="ARBA00023015"/>
    </source>
</evidence>
<dbReference type="Proteomes" id="UP001157418">
    <property type="component" value="Unassembled WGS sequence"/>
</dbReference>
<dbReference type="PANTHER" id="PTHR33124">
    <property type="entry name" value="TRANSCRIPTION FACTOR IBH1-LIKE 1"/>
    <property type="match status" value="1"/>
</dbReference>
<dbReference type="AlphaFoldDB" id="A0AAU9PXT7"/>
<evidence type="ECO:0000313" key="8">
    <source>
        <dbReference type="Proteomes" id="UP001157418"/>
    </source>
</evidence>
<feature type="compositionally biased region" description="Polar residues" evidence="5">
    <location>
        <begin position="1"/>
        <end position="12"/>
    </location>
</feature>
<reference evidence="7 8" key="1">
    <citation type="submission" date="2022-01" db="EMBL/GenBank/DDBJ databases">
        <authorList>
            <person name="Xiong W."/>
            <person name="Schranz E."/>
        </authorList>
    </citation>
    <scope>NUCLEOTIDE SEQUENCE [LARGE SCALE GENOMIC DNA]</scope>
</reference>
<evidence type="ECO:0000256" key="3">
    <source>
        <dbReference type="ARBA" id="ARBA00023163"/>
    </source>
</evidence>
<dbReference type="GO" id="GO:0005634">
    <property type="term" value="C:nucleus"/>
    <property type="evidence" value="ECO:0007669"/>
    <property type="project" value="UniProtKB-SubCell"/>
</dbReference>
<dbReference type="CDD" id="cd11444">
    <property type="entry name" value="bHLH_AtIBH1_like"/>
    <property type="match status" value="1"/>
</dbReference>
<protein>
    <recommendedName>
        <fullName evidence="6">IBH1-like N-terminal domain-containing protein</fullName>
    </recommendedName>
</protein>
<feature type="region of interest" description="Disordered" evidence="5">
    <location>
        <begin position="1"/>
        <end position="54"/>
    </location>
</feature>
<evidence type="ECO:0000256" key="4">
    <source>
        <dbReference type="ARBA" id="ARBA00023242"/>
    </source>
</evidence>
<comment type="caution">
    <text evidence="7">The sequence shown here is derived from an EMBL/GenBank/DDBJ whole genome shotgun (WGS) entry which is preliminary data.</text>
</comment>
<feature type="compositionally biased region" description="Basic and acidic residues" evidence="5">
    <location>
        <begin position="42"/>
        <end position="54"/>
    </location>
</feature>
<evidence type="ECO:0000259" key="6">
    <source>
        <dbReference type="Pfam" id="PF26576"/>
    </source>
</evidence>
<dbReference type="InterPro" id="IPR059002">
    <property type="entry name" value="IBH1_N"/>
</dbReference>
<feature type="compositionally biased region" description="Polar residues" evidence="5">
    <location>
        <begin position="29"/>
        <end position="41"/>
    </location>
</feature>